<accession>A0ABU5CEX0</accession>
<name>A0ABU5CEX0_9BACI</name>
<dbReference type="Pfam" id="PF07252">
    <property type="entry name" value="DUF1433"/>
    <property type="match status" value="1"/>
</dbReference>
<keyword evidence="3" id="KW-1185">Reference proteome</keyword>
<reference evidence="2 3" key="1">
    <citation type="submission" date="2023-10" db="EMBL/GenBank/DDBJ databases">
        <title>179-bfca-hs.</title>
        <authorList>
            <person name="Miliotis G."/>
            <person name="Sengupta P."/>
            <person name="Hameed A."/>
            <person name="Chuvochina M."/>
            <person name="Mcdonagh F."/>
            <person name="Simpson A.C."/>
            <person name="Singh N.K."/>
            <person name="Rekha P.D."/>
            <person name="Raman K."/>
            <person name="Hugenholtz P."/>
            <person name="Venkateswaran K."/>
        </authorList>
    </citation>
    <scope>NUCLEOTIDE SEQUENCE [LARGE SCALE GENOMIC DNA]</scope>
    <source>
        <strain evidence="2 3">179-BFC-A-HS</strain>
    </source>
</reference>
<dbReference type="RefSeq" id="WP_306066946.1">
    <property type="nucleotide sequence ID" value="NZ_JAROCA020000001.1"/>
</dbReference>
<dbReference type="EMBL" id="JAROCA020000001">
    <property type="protein sequence ID" value="MDY0404065.1"/>
    <property type="molecule type" value="Genomic_DNA"/>
</dbReference>
<dbReference type="InterPro" id="IPR009881">
    <property type="entry name" value="DUF1433"/>
</dbReference>
<organism evidence="2 3">
    <name type="scientific">Tigheibacillus jepli</name>
    <dbReference type="NCBI Taxonomy" id="3035914"/>
    <lineage>
        <taxon>Bacteria</taxon>
        <taxon>Bacillati</taxon>
        <taxon>Bacillota</taxon>
        <taxon>Bacilli</taxon>
        <taxon>Bacillales</taxon>
        <taxon>Bacillaceae</taxon>
        <taxon>Tigheibacillus</taxon>
    </lineage>
</organism>
<keyword evidence="1" id="KW-0732">Signal</keyword>
<dbReference type="Gene3D" id="3.10.450.130">
    <property type="entry name" value="folded 79 residue fragment of lin0334 like domains"/>
    <property type="match status" value="1"/>
</dbReference>
<proteinExistence type="predicted"/>
<evidence type="ECO:0000313" key="3">
    <source>
        <dbReference type="Proteomes" id="UP001228376"/>
    </source>
</evidence>
<dbReference type="PROSITE" id="PS51257">
    <property type="entry name" value="PROKAR_LIPOPROTEIN"/>
    <property type="match status" value="1"/>
</dbReference>
<evidence type="ECO:0000313" key="2">
    <source>
        <dbReference type="EMBL" id="MDY0404065.1"/>
    </source>
</evidence>
<gene>
    <name evidence="2" type="ORF">P5G51_000345</name>
</gene>
<sequence length="94" mass="10604">MKIRFLLVLMTICFVFTGCFGNIQNYDDETIQKAKKAVESYIRNNYDDIKTIEFDDNDYASPMGGLMIDGKVNGSFKFSAGVDEETFEIGSFGN</sequence>
<feature type="signal peptide" evidence="1">
    <location>
        <begin position="1"/>
        <end position="21"/>
    </location>
</feature>
<comment type="caution">
    <text evidence="2">The sequence shown here is derived from an EMBL/GenBank/DDBJ whole genome shotgun (WGS) entry which is preliminary data.</text>
</comment>
<evidence type="ECO:0000256" key="1">
    <source>
        <dbReference type="SAM" id="SignalP"/>
    </source>
</evidence>
<dbReference type="Proteomes" id="UP001228376">
    <property type="component" value="Unassembled WGS sequence"/>
</dbReference>
<feature type="chain" id="PRO_5046551342" evidence="1">
    <location>
        <begin position="22"/>
        <end position="94"/>
    </location>
</feature>
<protein>
    <submittedName>
        <fullName evidence="2">DUF1433 domain-containing protein</fullName>
    </submittedName>
</protein>